<dbReference type="Proteomes" id="UP001732720">
    <property type="component" value="Chromosome 11"/>
</dbReference>
<accession>A0AC58KGH2</accession>
<protein>
    <submittedName>
        <fullName evidence="2">Membrane progestin receptor delta isoform X1</fullName>
    </submittedName>
</protein>
<keyword evidence="2" id="KW-0675">Receptor</keyword>
<reference evidence="2" key="1">
    <citation type="submission" date="2025-08" db="UniProtKB">
        <authorList>
            <consortium name="RefSeq"/>
        </authorList>
    </citation>
    <scope>IDENTIFICATION</scope>
</reference>
<name>A0AC58KGH2_CASCN</name>
<gene>
    <name evidence="2" type="primary">Paqr6</name>
</gene>
<evidence type="ECO:0000313" key="2">
    <source>
        <dbReference type="RefSeq" id="XP_073903967.1"/>
    </source>
</evidence>
<sequence length="372" mass="40852">MLSLKLPQLLPVHQVPRVFWEDGIMSGYRRPTSSALDCVLSSFQMTNETVNIWTHFLPTWYFVWRLLALAGGPGFRAEPYHWPLLVFLLPACLYPFASCCAHTFSSMSPRARHICYFLDYGALSLYSLGEPGGRCGAEGGRREGRAAASARSRLTAGCAFPYAAYSMPASWLHGRLHQLFVPAAALNSFLCTGLSCYSRFPELESPGLSKALRTAAFTYPFLFDNLPLFYRLGLCWGRGRDCGREALSTSHGYHLLCALLTGFLFASRLPERLAPGRFDYIGHSHQLFHICAVLGTHFQLEAVLADMGSRRAWLAAQEPPLGLEGTVVTLGLAVTGNLLIIAAFTAFLLRAPGTCPLLQGGPPEGGLQDKQQ</sequence>
<evidence type="ECO:0000313" key="1">
    <source>
        <dbReference type="Proteomes" id="UP001732720"/>
    </source>
</evidence>
<keyword evidence="1" id="KW-1185">Reference proteome</keyword>
<organism evidence="1 2">
    <name type="scientific">Castor canadensis</name>
    <name type="common">American beaver</name>
    <dbReference type="NCBI Taxonomy" id="51338"/>
    <lineage>
        <taxon>Eukaryota</taxon>
        <taxon>Metazoa</taxon>
        <taxon>Chordata</taxon>
        <taxon>Craniata</taxon>
        <taxon>Vertebrata</taxon>
        <taxon>Euteleostomi</taxon>
        <taxon>Mammalia</taxon>
        <taxon>Eutheria</taxon>
        <taxon>Euarchontoglires</taxon>
        <taxon>Glires</taxon>
        <taxon>Rodentia</taxon>
        <taxon>Castorimorpha</taxon>
        <taxon>Castoridae</taxon>
        <taxon>Castor</taxon>
    </lineage>
</organism>
<proteinExistence type="predicted"/>
<dbReference type="RefSeq" id="XP_073903967.1">
    <property type="nucleotide sequence ID" value="XM_074047866.1"/>
</dbReference>